<name>A0A1A9LG39_9FLAO</name>
<comment type="caution">
    <text evidence="1">The sequence shown here is derived from an EMBL/GenBank/DDBJ whole genome shotgun (WGS) entry which is preliminary data.</text>
</comment>
<evidence type="ECO:0000313" key="1">
    <source>
        <dbReference type="EMBL" id="OAD91672.1"/>
    </source>
</evidence>
<dbReference type="STRING" id="1385699.A7A78_11600"/>
<sequence>MEKGKERDLVLKQIFQFFDEISIQYNFTEIETETFLPGIQIKNGSLQIDLKNLKYPGDLLHEAGHIAVSLSAEREILNDNVIENNSEKAGEEMAVLLWSFAAARKIGLPTEIVFHEAGYKGEAKWLTEQFESENYIGLPLLQWMGLTDIEGENAFPKMKSWLRE</sequence>
<dbReference type="OrthoDB" id="1441538at2"/>
<protein>
    <recommendedName>
        <fullName evidence="3">IrrE N-terminal-like domain-containing protein</fullName>
    </recommendedName>
</protein>
<dbReference type="Proteomes" id="UP000077552">
    <property type="component" value="Unassembled WGS sequence"/>
</dbReference>
<evidence type="ECO:0000313" key="2">
    <source>
        <dbReference type="Proteomes" id="UP000077552"/>
    </source>
</evidence>
<dbReference type="RefSeq" id="WP_068761520.1">
    <property type="nucleotide sequence ID" value="NZ_LXIE01000011.1"/>
</dbReference>
<organism evidence="1 2">
    <name type="scientific">Aequorivita soesokkakensis</name>
    <dbReference type="NCBI Taxonomy" id="1385699"/>
    <lineage>
        <taxon>Bacteria</taxon>
        <taxon>Pseudomonadati</taxon>
        <taxon>Bacteroidota</taxon>
        <taxon>Flavobacteriia</taxon>
        <taxon>Flavobacteriales</taxon>
        <taxon>Flavobacteriaceae</taxon>
        <taxon>Aequorivita</taxon>
    </lineage>
</organism>
<dbReference type="EMBL" id="LXIE01000011">
    <property type="protein sequence ID" value="OAD91672.1"/>
    <property type="molecule type" value="Genomic_DNA"/>
</dbReference>
<proteinExistence type="predicted"/>
<evidence type="ECO:0008006" key="3">
    <source>
        <dbReference type="Google" id="ProtNLM"/>
    </source>
</evidence>
<gene>
    <name evidence="1" type="ORF">A7A78_11600</name>
</gene>
<accession>A0A1A9LG39</accession>
<keyword evidence="2" id="KW-1185">Reference proteome</keyword>
<dbReference type="AlphaFoldDB" id="A0A1A9LG39"/>
<reference evidence="1 2" key="1">
    <citation type="submission" date="2016-05" db="EMBL/GenBank/DDBJ databases">
        <title>Genome sequencing of Vitellibacter soesokkakensis RSSK-12.</title>
        <authorList>
            <person name="Thevarajoo S."/>
            <person name="Selvaratnam C."/>
            <person name="Goh K.M."/>
            <person name="Chan K.-G."/>
            <person name="Chong C.S."/>
        </authorList>
    </citation>
    <scope>NUCLEOTIDE SEQUENCE [LARGE SCALE GENOMIC DNA]</scope>
    <source>
        <strain evidence="1 2">RSSK-12</strain>
    </source>
</reference>